<comment type="caution">
    <text evidence="1">The sequence shown here is derived from an EMBL/GenBank/DDBJ whole genome shotgun (WGS) entry which is preliminary data.</text>
</comment>
<dbReference type="OrthoDB" id="336733at2"/>
<dbReference type="AlphaFoldDB" id="A0A4R9LVY5"/>
<dbReference type="NCBIfam" id="NF047693">
    <property type="entry name" value="LIC11113_fam"/>
    <property type="match status" value="1"/>
</dbReference>
<evidence type="ECO:0000313" key="1">
    <source>
        <dbReference type="EMBL" id="TGN17183.1"/>
    </source>
</evidence>
<proteinExistence type="predicted"/>
<accession>A0A4R9LVY5</accession>
<dbReference type="Proteomes" id="UP000298058">
    <property type="component" value="Unassembled WGS sequence"/>
</dbReference>
<organism evidence="1 2">
    <name type="scientific">Leptospira idonii</name>
    <dbReference type="NCBI Taxonomy" id="1193500"/>
    <lineage>
        <taxon>Bacteria</taxon>
        <taxon>Pseudomonadati</taxon>
        <taxon>Spirochaetota</taxon>
        <taxon>Spirochaetia</taxon>
        <taxon>Leptospirales</taxon>
        <taxon>Leptospiraceae</taxon>
        <taxon>Leptospira</taxon>
    </lineage>
</organism>
<sequence length="305" mass="34746">MYNPLSPNMFSQFQLTVLSLLMPLFYAGAGLEAGKIHSGKKQTSLSLLYEELKADGKITIGVQIKNWIRNKNLFAFQDSSGCKLKGSGSYQTVRYYSLDCESGNKEGLIRFSQAKLEKQIPPGHFRLAGYHKIGNKNYLEVVMGPSEVDNIAANQTHTYNKNDLEFDYPGTKSVFTSKTEKKNSFRELKNPNLIYFKTIAYDENRRKESPSSIEVFFDDTCPLLFQEVDESFYWDNTISYVFQISCVKNTPYALVRVPGNPAGKLEVSGVVSGNPAKGDRFFAKLKMRKITNEQAFWEEHKLFYE</sequence>
<dbReference type="EMBL" id="RQHW01000079">
    <property type="protein sequence ID" value="TGN17183.1"/>
    <property type="molecule type" value="Genomic_DNA"/>
</dbReference>
<gene>
    <name evidence="1" type="ORF">EHS15_18600</name>
</gene>
<reference evidence="1" key="1">
    <citation type="journal article" date="2019" name="PLoS Negl. Trop. Dis.">
        <title>Revisiting the worldwide diversity of Leptospira species in the environment.</title>
        <authorList>
            <person name="Vincent A.T."/>
            <person name="Schiettekatte O."/>
            <person name="Bourhy P."/>
            <person name="Veyrier F.J."/>
            <person name="Picardeau M."/>
        </authorList>
    </citation>
    <scope>NUCLEOTIDE SEQUENCE [LARGE SCALE GENOMIC DNA]</scope>
    <source>
        <strain evidence="1">201300427</strain>
    </source>
</reference>
<keyword evidence="2" id="KW-1185">Reference proteome</keyword>
<dbReference type="RefSeq" id="WP_135762090.1">
    <property type="nucleotide sequence ID" value="NZ_RQHW01000079.1"/>
</dbReference>
<protein>
    <submittedName>
        <fullName evidence="1">Uncharacterized protein</fullName>
    </submittedName>
</protein>
<name>A0A4R9LVY5_9LEPT</name>
<evidence type="ECO:0000313" key="2">
    <source>
        <dbReference type="Proteomes" id="UP000298058"/>
    </source>
</evidence>